<evidence type="ECO:0000256" key="8">
    <source>
        <dbReference type="ARBA" id="ARBA00022840"/>
    </source>
</evidence>
<evidence type="ECO:0000256" key="9">
    <source>
        <dbReference type="ARBA" id="ARBA00022989"/>
    </source>
</evidence>
<dbReference type="Gene3D" id="6.10.340.10">
    <property type="match status" value="1"/>
</dbReference>
<evidence type="ECO:0000256" key="5">
    <source>
        <dbReference type="ARBA" id="ARBA00022692"/>
    </source>
</evidence>
<evidence type="ECO:0000256" key="2">
    <source>
        <dbReference type="ARBA" id="ARBA00022475"/>
    </source>
</evidence>
<dbReference type="PANTHER" id="PTHR34220">
    <property type="entry name" value="SENSOR HISTIDINE KINASE YPDA"/>
    <property type="match status" value="1"/>
</dbReference>
<evidence type="ECO:0000259" key="13">
    <source>
        <dbReference type="PROSITE" id="PS50885"/>
    </source>
</evidence>
<dbReference type="SUPFAM" id="SSF55874">
    <property type="entry name" value="ATPase domain of HSP90 chaperone/DNA topoisomerase II/histidine kinase"/>
    <property type="match status" value="1"/>
</dbReference>
<organism evidence="14 15">
    <name type="scientific">Paenibacillus woosongensis</name>
    <dbReference type="NCBI Taxonomy" id="307580"/>
    <lineage>
        <taxon>Bacteria</taxon>
        <taxon>Bacillati</taxon>
        <taxon>Bacillota</taxon>
        <taxon>Bacilli</taxon>
        <taxon>Bacillales</taxon>
        <taxon>Paenibacillaceae</taxon>
        <taxon>Paenibacillus</taxon>
    </lineage>
</organism>
<feature type="transmembrane region" description="Helical" evidence="12">
    <location>
        <begin position="12"/>
        <end position="32"/>
    </location>
</feature>
<feature type="transmembrane region" description="Helical" evidence="12">
    <location>
        <begin position="301"/>
        <end position="325"/>
    </location>
</feature>
<keyword evidence="2" id="KW-1003">Cell membrane</keyword>
<evidence type="ECO:0000256" key="3">
    <source>
        <dbReference type="ARBA" id="ARBA00022553"/>
    </source>
</evidence>
<keyword evidence="11 12" id="KW-0472">Membrane</keyword>
<protein>
    <submittedName>
        <fullName evidence="14">HAMP domain-containing protein</fullName>
    </submittedName>
</protein>
<keyword evidence="3" id="KW-0597">Phosphoprotein</keyword>
<keyword evidence="7" id="KW-0418">Kinase</keyword>
<keyword evidence="4" id="KW-0808">Transferase</keyword>
<dbReference type="GO" id="GO:0005886">
    <property type="term" value="C:plasma membrane"/>
    <property type="evidence" value="ECO:0007669"/>
    <property type="project" value="UniProtKB-SubCell"/>
</dbReference>
<keyword evidence="5 12" id="KW-0812">Transmembrane</keyword>
<proteinExistence type="predicted"/>
<feature type="domain" description="HAMP" evidence="13">
    <location>
        <begin position="322"/>
        <end position="374"/>
    </location>
</feature>
<dbReference type="Proteomes" id="UP000447876">
    <property type="component" value="Unassembled WGS sequence"/>
</dbReference>
<keyword evidence="9 12" id="KW-1133">Transmembrane helix</keyword>
<comment type="caution">
    <text evidence="14">The sequence shown here is derived from an EMBL/GenBank/DDBJ whole genome shotgun (WGS) entry which is preliminary data.</text>
</comment>
<dbReference type="Pfam" id="PF06580">
    <property type="entry name" value="His_kinase"/>
    <property type="match status" value="1"/>
</dbReference>
<keyword evidence="6" id="KW-0547">Nucleotide-binding</keyword>
<evidence type="ECO:0000256" key="11">
    <source>
        <dbReference type="ARBA" id="ARBA00023136"/>
    </source>
</evidence>
<sequence>MLWKRLSYHHKLFIVLIIASSLPVLLLGTIAYKKSSETLMQQTEQDLQIIAGQLITAIEKQVSDFDRFSILPYYMPEAFTIFNQPYVPQEEWGSAELNAQRQLIRLMSAYPSINKSIKGMVFYGMNESISGYRLSGSSTMNKNYDVSEEKWYQEALEKNGGFVVSGVHEVKQFEGEVFKAVTVSRLLLDEQMRPLAVIAIHISPDFIERIITSSQLRDTVVTVVDADNQLVYASDEQLAAHLLEHPLESGADGTWVADSSLEQRNVKYSGVVRVNKYLGWTIYMGKNQSDILQGTSKIRQYTVVIAIVLMFASAAVSWLLANGLAGPIRRLIRSMRNVETGRFEILEAPNRYDEIGQLHLSYVRMVKRLNELIHSIAEKERQKRKAELYALRVRIQPHFLYNTLNSIRMLAILQQSPQIAKLIHSLNRLLQSYLKLNDELMPLSREIELLQDYEKLMDLRYTNTFEVKWDIPDSLADAGIPAMLLQPVLENSIFHASRGLSRILMIIVRARLLEDGRTLCIEIMDDGTGITEEQIQNLLQERREDDCANIGINNVNDRIRLWFGREYGLTLRRLEPGTAVIITIPYKPVRKEI</sequence>
<evidence type="ECO:0000256" key="1">
    <source>
        <dbReference type="ARBA" id="ARBA00004651"/>
    </source>
</evidence>
<dbReference type="EMBL" id="WNZW01000001">
    <property type="protein sequence ID" value="MUG43887.1"/>
    <property type="molecule type" value="Genomic_DNA"/>
</dbReference>
<comment type="subcellular location">
    <subcellularLocation>
        <location evidence="1">Cell membrane</location>
        <topology evidence="1">Multi-pass membrane protein</topology>
    </subcellularLocation>
</comment>
<name>A0A7X3CM79_9BACL</name>
<dbReference type="SMART" id="SM00387">
    <property type="entry name" value="HATPase_c"/>
    <property type="match status" value="1"/>
</dbReference>
<dbReference type="RefSeq" id="WP_155609330.1">
    <property type="nucleotide sequence ID" value="NZ_WNZW01000001.1"/>
</dbReference>
<dbReference type="CDD" id="cd06225">
    <property type="entry name" value="HAMP"/>
    <property type="match status" value="1"/>
</dbReference>
<dbReference type="AlphaFoldDB" id="A0A7X3CM79"/>
<evidence type="ECO:0000313" key="14">
    <source>
        <dbReference type="EMBL" id="MUG43887.1"/>
    </source>
</evidence>
<dbReference type="InterPro" id="IPR033479">
    <property type="entry name" value="dCache_1"/>
</dbReference>
<keyword evidence="8" id="KW-0067">ATP-binding</keyword>
<dbReference type="InterPro" id="IPR003660">
    <property type="entry name" value="HAMP_dom"/>
</dbReference>
<evidence type="ECO:0000256" key="7">
    <source>
        <dbReference type="ARBA" id="ARBA00022777"/>
    </source>
</evidence>
<dbReference type="InterPro" id="IPR003594">
    <property type="entry name" value="HATPase_dom"/>
</dbReference>
<evidence type="ECO:0000256" key="12">
    <source>
        <dbReference type="SAM" id="Phobius"/>
    </source>
</evidence>
<dbReference type="Gene3D" id="3.30.450.20">
    <property type="entry name" value="PAS domain"/>
    <property type="match status" value="1"/>
</dbReference>
<dbReference type="PROSITE" id="PS50885">
    <property type="entry name" value="HAMP"/>
    <property type="match status" value="1"/>
</dbReference>
<dbReference type="Pfam" id="PF02743">
    <property type="entry name" value="dCache_1"/>
    <property type="match status" value="1"/>
</dbReference>
<dbReference type="PANTHER" id="PTHR34220:SF11">
    <property type="entry name" value="SENSOR PROTEIN KINASE HPTS"/>
    <property type="match status" value="1"/>
</dbReference>
<evidence type="ECO:0000256" key="10">
    <source>
        <dbReference type="ARBA" id="ARBA00023012"/>
    </source>
</evidence>
<dbReference type="InterPro" id="IPR050640">
    <property type="entry name" value="Bact_2-comp_sensor_kinase"/>
</dbReference>
<dbReference type="GO" id="GO:0005524">
    <property type="term" value="F:ATP binding"/>
    <property type="evidence" value="ECO:0007669"/>
    <property type="project" value="UniProtKB-KW"/>
</dbReference>
<reference evidence="14 15" key="1">
    <citation type="submission" date="2019-11" db="EMBL/GenBank/DDBJ databases">
        <title>Draft genome sequences of five Paenibacillus species of dairy origin.</title>
        <authorList>
            <person name="Olajide A.M."/>
            <person name="Chen S."/>
            <person name="Lapointe G."/>
        </authorList>
    </citation>
    <scope>NUCLEOTIDE SEQUENCE [LARGE SCALE GENOMIC DNA]</scope>
    <source>
        <strain evidence="14 15">12CR55</strain>
    </source>
</reference>
<evidence type="ECO:0000256" key="6">
    <source>
        <dbReference type="ARBA" id="ARBA00022741"/>
    </source>
</evidence>
<dbReference type="InterPro" id="IPR036890">
    <property type="entry name" value="HATPase_C_sf"/>
</dbReference>
<accession>A0A7X3CM79</accession>
<dbReference type="OrthoDB" id="9776552at2"/>
<dbReference type="GO" id="GO:0000155">
    <property type="term" value="F:phosphorelay sensor kinase activity"/>
    <property type="evidence" value="ECO:0007669"/>
    <property type="project" value="InterPro"/>
</dbReference>
<dbReference type="SUPFAM" id="SSF158472">
    <property type="entry name" value="HAMP domain-like"/>
    <property type="match status" value="1"/>
</dbReference>
<evidence type="ECO:0000256" key="4">
    <source>
        <dbReference type="ARBA" id="ARBA00022679"/>
    </source>
</evidence>
<dbReference type="InterPro" id="IPR010559">
    <property type="entry name" value="Sig_transdc_His_kin_internal"/>
</dbReference>
<evidence type="ECO:0000313" key="15">
    <source>
        <dbReference type="Proteomes" id="UP000447876"/>
    </source>
</evidence>
<keyword evidence="10" id="KW-0902">Two-component regulatory system</keyword>
<dbReference type="Gene3D" id="3.30.565.10">
    <property type="entry name" value="Histidine kinase-like ATPase, C-terminal domain"/>
    <property type="match status" value="1"/>
</dbReference>
<gene>
    <name evidence="14" type="ORF">GNP95_02540</name>
</gene>